<name>A0A3M7SS79_BRAPC</name>
<accession>A0A3M7SS79</accession>
<keyword evidence="1" id="KW-0472">Membrane</keyword>
<keyword evidence="1" id="KW-0812">Transmembrane</keyword>
<dbReference type="EMBL" id="REGN01000859">
    <property type="protein sequence ID" value="RNA38555.1"/>
    <property type="molecule type" value="Genomic_DNA"/>
</dbReference>
<reference evidence="2 3" key="1">
    <citation type="journal article" date="2018" name="Sci. Rep.">
        <title>Genomic signatures of local adaptation to the degree of environmental predictability in rotifers.</title>
        <authorList>
            <person name="Franch-Gras L."/>
            <person name="Hahn C."/>
            <person name="Garcia-Roger E.M."/>
            <person name="Carmona M.J."/>
            <person name="Serra M."/>
            <person name="Gomez A."/>
        </authorList>
    </citation>
    <scope>NUCLEOTIDE SEQUENCE [LARGE SCALE GENOMIC DNA]</scope>
    <source>
        <strain evidence="2">HYR1</strain>
    </source>
</reference>
<evidence type="ECO:0000256" key="1">
    <source>
        <dbReference type="SAM" id="Phobius"/>
    </source>
</evidence>
<dbReference type="Proteomes" id="UP000276133">
    <property type="component" value="Unassembled WGS sequence"/>
</dbReference>
<evidence type="ECO:0000313" key="3">
    <source>
        <dbReference type="Proteomes" id="UP000276133"/>
    </source>
</evidence>
<keyword evidence="3" id="KW-1185">Reference proteome</keyword>
<feature type="transmembrane region" description="Helical" evidence="1">
    <location>
        <begin position="125"/>
        <end position="146"/>
    </location>
</feature>
<dbReference type="AlphaFoldDB" id="A0A3M7SS79"/>
<gene>
    <name evidence="2" type="ORF">BpHYR1_027423</name>
</gene>
<evidence type="ECO:0000313" key="2">
    <source>
        <dbReference type="EMBL" id="RNA38555.1"/>
    </source>
</evidence>
<organism evidence="2 3">
    <name type="scientific">Brachionus plicatilis</name>
    <name type="common">Marine rotifer</name>
    <name type="synonym">Brachionus muelleri</name>
    <dbReference type="NCBI Taxonomy" id="10195"/>
    <lineage>
        <taxon>Eukaryota</taxon>
        <taxon>Metazoa</taxon>
        <taxon>Spiralia</taxon>
        <taxon>Gnathifera</taxon>
        <taxon>Rotifera</taxon>
        <taxon>Eurotatoria</taxon>
        <taxon>Monogononta</taxon>
        <taxon>Pseudotrocha</taxon>
        <taxon>Ploima</taxon>
        <taxon>Brachionidae</taxon>
        <taxon>Brachionus</taxon>
    </lineage>
</organism>
<comment type="caution">
    <text evidence="2">The sequence shown here is derived from an EMBL/GenBank/DDBJ whole genome shotgun (WGS) entry which is preliminary data.</text>
</comment>
<keyword evidence="1" id="KW-1133">Transmembrane helix</keyword>
<proteinExistence type="predicted"/>
<sequence>MKILNYPYWLLCNTFEHKVCTIVRLDTLFFSTTAKAEKMFANDNETNQDASDNKPNNHQKDNANLIKTEHLLEVTYKFLKGMDKANLMIDFFVIETQCTVMQLPKTASLLTFNFSPKSNFVFHKFLRFLFNTNCYYIMIITFSIVLHEYDGI</sequence>
<protein>
    <submittedName>
        <fullName evidence="2">Uncharacterized protein</fullName>
    </submittedName>
</protein>